<dbReference type="Pfam" id="PF12396">
    <property type="entry name" value="DUF3659"/>
    <property type="match status" value="1"/>
</dbReference>
<sequence>MLYVSGGKSWELQKFRTEAIRGQVYHLEQAVLSSISGGLVNKSGEVILSDASGTSVRCGVLIEGDVESCADHHVDDYGMVVVQGRKLGRALHLEDINHEEESILIQSLQDYITKELIPISRKIEEADMDLDKKRDLVRQAHQHYENALRRLDLVHGLFKITSNVTQEGLDDCIRGVCKLNETLIQASDTTMPPSRWPRVSQAQNSEAAAIRGQRDRS</sequence>
<dbReference type="HOGENOM" id="CLU_1272062_0_0_1"/>
<organism evidence="2 3">
    <name type="scientific">Aureobasidium pullulans EXF-150</name>
    <dbReference type="NCBI Taxonomy" id="1043002"/>
    <lineage>
        <taxon>Eukaryota</taxon>
        <taxon>Fungi</taxon>
        <taxon>Dikarya</taxon>
        <taxon>Ascomycota</taxon>
        <taxon>Pezizomycotina</taxon>
        <taxon>Dothideomycetes</taxon>
        <taxon>Dothideomycetidae</taxon>
        <taxon>Dothideales</taxon>
        <taxon>Saccotheciaceae</taxon>
        <taxon>Aureobasidium</taxon>
    </lineage>
</organism>
<evidence type="ECO:0000313" key="3">
    <source>
        <dbReference type="Proteomes" id="UP000030706"/>
    </source>
</evidence>
<dbReference type="RefSeq" id="XP_029761421.1">
    <property type="nucleotide sequence ID" value="XM_029903684.1"/>
</dbReference>
<gene>
    <name evidence="2" type="ORF">M438DRAFT_334153</name>
</gene>
<dbReference type="Proteomes" id="UP000030706">
    <property type="component" value="Unassembled WGS sequence"/>
</dbReference>
<dbReference type="EMBL" id="KL584980">
    <property type="protein sequence ID" value="KEQ85234.1"/>
    <property type="molecule type" value="Genomic_DNA"/>
</dbReference>
<evidence type="ECO:0000256" key="1">
    <source>
        <dbReference type="SAM" id="MobiDB-lite"/>
    </source>
</evidence>
<protein>
    <submittedName>
        <fullName evidence="2">Uncharacterized protein</fullName>
    </submittedName>
</protein>
<proteinExistence type="predicted"/>
<feature type="region of interest" description="Disordered" evidence="1">
    <location>
        <begin position="188"/>
        <end position="217"/>
    </location>
</feature>
<dbReference type="GeneID" id="40745990"/>
<keyword evidence="3" id="KW-1185">Reference proteome</keyword>
<accession>A0A074XNH7</accession>
<evidence type="ECO:0000313" key="2">
    <source>
        <dbReference type="EMBL" id="KEQ85234.1"/>
    </source>
</evidence>
<dbReference type="AlphaFoldDB" id="A0A074XNH7"/>
<reference evidence="2 3" key="1">
    <citation type="journal article" date="2014" name="BMC Genomics">
        <title>Genome sequencing of four Aureobasidium pullulans varieties: biotechnological potential, stress tolerance, and description of new species.</title>
        <authorList>
            <person name="Gostin Ar C."/>
            <person name="Ohm R.A."/>
            <person name="Kogej T."/>
            <person name="Sonjak S."/>
            <person name="Turk M."/>
            <person name="Zajc J."/>
            <person name="Zalar P."/>
            <person name="Grube M."/>
            <person name="Sun H."/>
            <person name="Han J."/>
            <person name="Sharma A."/>
            <person name="Chiniquy J."/>
            <person name="Ngan C.Y."/>
            <person name="Lipzen A."/>
            <person name="Barry K."/>
            <person name="Grigoriev I.V."/>
            <person name="Gunde-Cimerman N."/>
        </authorList>
    </citation>
    <scope>NUCLEOTIDE SEQUENCE [LARGE SCALE GENOMIC DNA]</scope>
    <source>
        <strain evidence="2 3">EXF-150</strain>
    </source>
</reference>
<dbReference type="InterPro" id="IPR022124">
    <property type="entry name" value="DUF3659"/>
</dbReference>
<name>A0A074XNH7_AURPU</name>